<evidence type="ECO:0000313" key="16">
    <source>
        <dbReference type="EMBL" id="OWP79819.1"/>
    </source>
</evidence>
<dbReference type="EMBL" id="MTCY01000001">
    <property type="protein sequence ID" value="OWP79819.1"/>
    <property type="molecule type" value="Genomic_DNA"/>
</dbReference>
<evidence type="ECO:0000256" key="11">
    <source>
        <dbReference type="ARBA" id="ARBA00074372"/>
    </source>
</evidence>
<comment type="caution">
    <text evidence="16">The sequence shown here is derived from an EMBL/GenBank/DDBJ whole genome shotgun (WGS) entry which is preliminary data.</text>
</comment>
<evidence type="ECO:0000256" key="10">
    <source>
        <dbReference type="ARBA" id="ARBA00066767"/>
    </source>
</evidence>
<protein>
    <recommendedName>
        <fullName evidence="11 15">Leucyl/phenylalanyl-tRNA--protein transferase</fullName>
        <ecNumber evidence="10 15">2.3.2.6</ecNumber>
    </recommendedName>
    <alternativeName>
        <fullName evidence="12 15">L/F-transferase</fullName>
    </alternativeName>
    <alternativeName>
        <fullName evidence="13 15">Leucyltransferase</fullName>
    </alternativeName>
    <alternativeName>
        <fullName evidence="14 15">Phenyalanyltransferase</fullName>
    </alternativeName>
</protein>
<reference evidence="16 17" key="1">
    <citation type="journal article" date="2017" name="Infect. Genet. Evol.">
        <title>Comparative genome analysis of fish pathogen Flavobacterium columnare reveals extensive sequence diversity within the species.</title>
        <authorList>
            <person name="Kayansamruaj P."/>
            <person name="Dong H.T."/>
            <person name="Hirono I."/>
            <person name="Kondo H."/>
            <person name="Senapin S."/>
            <person name="Rodkhum C."/>
        </authorList>
    </citation>
    <scope>NUCLEOTIDE SEQUENCE [LARGE SCALE GENOMIC DNA]</scope>
    <source>
        <strain evidence="16 17">1214</strain>
    </source>
</reference>
<comment type="subcellular location">
    <subcellularLocation>
        <location evidence="1 15">Cytoplasm</location>
    </subcellularLocation>
</comment>
<keyword evidence="3 15" id="KW-0808">Transferase</keyword>
<evidence type="ECO:0000313" key="17">
    <source>
        <dbReference type="Proteomes" id="UP000198034"/>
    </source>
</evidence>
<comment type="catalytic activity">
    <reaction evidence="7 15">
        <text>N-terminal L-lysyl-[protein] + L-leucyl-tRNA(Leu) = N-terminal L-leucyl-L-lysyl-[protein] + tRNA(Leu) + H(+)</text>
        <dbReference type="Rhea" id="RHEA:12340"/>
        <dbReference type="Rhea" id="RHEA-COMP:9613"/>
        <dbReference type="Rhea" id="RHEA-COMP:9622"/>
        <dbReference type="Rhea" id="RHEA-COMP:12670"/>
        <dbReference type="Rhea" id="RHEA-COMP:12671"/>
        <dbReference type="ChEBI" id="CHEBI:15378"/>
        <dbReference type="ChEBI" id="CHEBI:65249"/>
        <dbReference type="ChEBI" id="CHEBI:78442"/>
        <dbReference type="ChEBI" id="CHEBI:78494"/>
        <dbReference type="ChEBI" id="CHEBI:133043"/>
        <dbReference type="EC" id="2.3.2.6"/>
    </reaction>
</comment>
<dbReference type="PANTHER" id="PTHR30098">
    <property type="entry name" value="LEUCYL/PHENYLALANYL-TRNA--PROTEIN TRANSFERASE"/>
    <property type="match status" value="1"/>
</dbReference>
<dbReference type="InterPro" id="IPR042221">
    <property type="entry name" value="Leu/Phe-tRNA_Trfase_N"/>
</dbReference>
<evidence type="ECO:0000256" key="3">
    <source>
        <dbReference type="ARBA" id="ARBA00022679"/>
    </source>
</evidence>
<comment type="catalytic activity">
    <reaction evidence="5 15">
        <text>L-phenylalanyl-tRNA(Phe) + an N-terminal L-alpha-aminoacyl-[protein] = an N-terminal L-phenylalanyl-L-alpha-aminoacyl-[protein] + tRNA(Phe)</text>
        <dbReference type="Rhea" id="RHEA:43632"/>
        <dbReference type="Rhea" id="RHEA-COMP:9668"/>
        <dbReference type="Rhea" id="RHEA-COMP:9699"/>
        <dbReference type="Rhea" id="RHEA-COMP:10636"/>
        <dbReference type="Rhea" id="RHEA-COMP:10637"/>
        <dbReference type="ChEBI" id="CHEBI:78442"/>
        <dbReference type="ChEBI" id="CHEBI:78531"/>
        <dbReference type="ChEBI" id="CHEBI:78597"/>
        <dbReference type="ChEBI" id="CHEBI:83561"/>
        <dbReference type="EC" id="2.3.2.6"/>
    </reaction>
</comment>
<dbReference type="Proteomes" id="UP000198034">
    <property type="component" value="Unassembled WGS sequence"/>
</dbReference>
<evidence type="ECO:0000256" key="4">
    <source>
        <dbReference type="ARBA" id="ARBA00023315"/>
    </source>
</evidence>
<dbReference type="InterPro" id="IPR004616">
    <property type="entry name" value="Leu/Phe-tRNA_Trfase"/>
</dbReference>
<dbReference type="NCBIfam" id="TIGR00667">
    <property type="entry name" value="aat"/>
    <property type="match status" value="1"/>
</dbReference>
<dbReference type="FunFam" id="3.30.70.3550:FF:000001">
    <property type="entry name" value="Leucyl/phenylalanyl-tRNA--protein transferase"/>
    <property type="match status" value="1"/>
</dbReference>
<organism evidence="16 17">
    <name type="scientific">Flavobacterium columnare</name>
    <dbReference type="NCBI Taxonomy" id="996"/>
    <lineage>
        <taxon>Bacteria</taxon>
        <taxon>Pseudomonadati</taxon>
        <taxon>Bacteroidota</taxon>
        <taxon>Flavobacteriia</taxon>
        <taxon>Flavobacteriales</taxon>
        <taxon>Flavobacteriaceae</taxon>
        <taxon>Flavobacterium</taxon>
    </lineage>
</organism>
<evidence type="ECO:0000256" key="6">
    <source>
        <dbReference type="ARBA" id="ARBA00050652"/>
    </source>
</evidence>
<dbReference type="GO" id="GO:0030163">
    <property type="term" value="P:protein catabolic process"/>
    <property type="evidence" value="ECO:0007669"/>
    <property type="project" value="UniProtKB-UniRule"/>
</dbReference>
<evidence type="ECO:0000256" key="13">
    <source>
        <dbReference type="ARBA" id="ARBA00077165"/>
    </source>
</evidence>
<gene>
    <name evidence="15" type="primary">aat</name>
    <name evidence="16" type="ORF">BWK62_00895</name>
</gene>
<dbReference type="EC" id="2.3.2.6" evidence="10 15"/>
<dbReference type="GO" id="GO:0005737">
    <property type="term" value="C:cytoplasm"/>
    <property type="evidence" value="ECO:0007669"/>
    <property type="project" value="UniProtKB-SubCell"/>
</dbReference>
<dbReference type="Gene3D" id="3.30.70.3550">
    <property type="entry name" value="Leucyl/phenylalanyl-tRNA-protein transferase, N-terminal domain"/>
    <property type="match status" value="1"/>
</dbReference>
<comment type="catalytic activity">
    <reaction evidence="6 15">
        <text>N-terminal L-arginyl-[protein] + L-leucyl-tRNA(Leu) = N-terminal L-leucyl-L-arginyl-[protein] + tRNA(Leu) + H(+)</text>
        <dbReference type="Rhea" id="RHEA:50416"/>
        <dbReference type="Rhea" id="RHEA-COMP:9613"/>
        <dbReference type="Rhea" id="RHEA-COMP:9622"/>
        <dbReference type="Rhea" id="RHEA-COMP:12672"/>
        <dbReference type="Rhea" id="RHEA-COMP:12673"/>
        <dbReference type="ChEBI" id="CHEBI:15378"/>
        <dbReference type="ChEBI" id="CHEBI:64719"/>
        <dbReference type="ChEBI" id="CHEBI:78442"/>
        <dbReference type="ChEBI" id="CHEBI:78494"/>
        <dbReference type="ChEBI" id="CHEBI:133044"/>
        <dbReference type="EC" id="2.3.2.6"/>
    </reaction>
</comment>
<dbReference type="AlphaFoldDB" id="A0A246GEK0"/>
<evidence type="ECO:0000256" key="15">
    <source>
        <dbReference type="HAMAP-Rule" id="MF_00688"/>
    </source>
</evidence>
<dbReference type="InterPro" id="IPR016181">
    <property type="entry name" value="Acyl_CoA_acyltransferase"/>
</dbReference>
<dbReference type="OrthoDB" id="9790282at2"/>
<dbReference type="Pfam" id="PF03588">
    <property type="entry name" value="Leu_Phe_trans"/>
    <property type="match status" value="1"/>
</dbReference>
<proteinExistence type="inferred from homology"/>
<evidence type="ECO:0000256" key="7">
    <source>
        <dbReference type="ARBA" id="ARBA00051538"/>
    </source>
</evidence>
<dbReference type="SUPFAM" id="SSF55729">
    <property type="entry name" value="Acyl-CoA N-acyltransferases (Nat)"/>
    <property type="match status" value="1"/>
</dbReference>
<dbReference type="HAMAP" id="MF_00688">
    <property type="entry name" value="Leu_Phe_trans"/>
    <property type="match status" value="1"/>
</dbReference>
<evidence type="ECO:0000256" key="12">
    <source>
        <dbReference type="ARBA" id="ARBA00077136"/>
    </source>
</evidence>
<evidence type="ECO:0000256" key="1">
    <source>
        <dbReference type="ARBA" id="ARBA00004496"/>
    </source>
</evidence>
<comment type="similarity">
    <text evidence="9 15">Belongs to the L/F-transferase family.</text>
</comment>
<evidence type="ECO:0000256" key="2">
    <source>
        <dbReference type="ARBA" id="ARBA00022490"/>
    </source>
</evidence>
<evidence type="ECO:0000256" key="9">
    <source>
        <dbReference type="ARBA" id="ARBA00061535"/>
    </source>
</evidence>
<evidence type="ECO:0000256" key="14">
    <source>
        <dbReference type="ARBA" id="ARBA00083640"/>
    </source>
</evidence>
<dbReference type="InterPro" id="IPR042203">
    <property type="entry name" value="Leu/Phe-tRNA_Trfase_C"/>
</dbReference>
<keyword evidence="2 15" id="KW-0963">Cytoplasm</keyword>
<dbReference type="GO" id="GO:0008914">
    <property type="term" value="F:leucyl-tRNA--protein transferase activity"/>
    <property type="evidence" value="ECO:0007669"/>
    <property type="project" value="UniProtKB-UniRule"/>
</dbReference>
<dbReference type="Gene3D" id="3.40.630.70">
    <property type="entry name" value="Leucyl/phenylalanyl-tRNA-protein transferase, C-terminal domain"/>
    <property type="match status" value="1"/>
</dbReference>
<dbReference type="PANTHER" id="PTHR30098:SF2">
    <property type="entry name" value="LEUCYL_PHENYLALANYL-TRNA--PROTEIN TRANSFERASE"/>
    <property type="match status" value="1"/>
</dbReference>
<sequence length="213" mass="24301">MYFITKELYFPSVEETSPEGVIAIGGDLSIDRLLLAYSSGIFPWFDDGDPILWWCPEERMVLFPEEYKPSKSLRNIINRNIFTITFNHAFRDVLLNCQQVFRPGQNGTWLSDEMIDAYCNLHALGKALSVEVWIDNKLVGGLYGVDMGHVFCGESMFSLVSNASKIAFNALVNYLKQNHYDLLDCQVYNDHLASLGCYEISREEFLGILKNKS</sequence>
<keyword evidence="4 15" id="KW-0012">Acyltransferase</keyword>
<evidence type="ECO:0000256" key="5">
    <source>
        <dbReference type="ARBA" id="ARBA00050607"/>
    </source>
</evidence>
<comment type="function">
    <text evidence="8 15">Functions in the N-end rule pathway of protein degradation where it conjugates Leu, Phe and, less efficiently, Met from aminoacyl-tRNAs to the N-termini of proteins containing an N-terminal arginine or lysine.</text>
</comment>
<accession>A0A246GEK0</accession>
<evidence type="ECO:0000256" key="8">
    <source>
        <dbReference type="ARBA" id="ARBA00054043"/>
    </source>
</evidence>
<name>A0A246GEK0_9FLAO</name>